<comment type="caution">
    <text evidence="1">The sequence shown here is derived from an EMBL/GenBank/DDBJ whole genome shotgun (WGS) entry which is preliminary data.</text>
</comment>
<keyword evidence="2" id="KW-1185">Reference proteome</keyword>
<dbReference type="Proteomes" id="UP000805193">
    <property type="component" value="Unassembled WGS sequence"/>
</dbReference>
<reference evidence="1 2" key="1">
    <citation type="journal article" date="2020" name="Cell">
        <title>Large-Scale Comparative Analyses of Tick Genomes Elucidate Their Genetic Diversity and Vector Capacities.</title>
        <authorList>
            <consortium name="Tick Genome and Microbiome Consortium (TIGMIC)"/>
            <person name="Jia N."/>
            <person name="Wang J."/>
            <person name="Shi W."/>
            <person name="Du L."/>
            <person name="Sun Y."/>
            <person name="Zhan W."/>
            <person name="Jiang J.F."/>
            <person name="Wang Q."/>
            <person name="Zhang B."/>
            <person name="Ji P."/>
            <person name="Bell-Sakyi L."/>
            <person name="Cui X.M."/>
            <person name="Yuan T.T."/>
            <person name="Jiang B.G."/>
            <person name="Yang W.F."/>
            <person name="Lam T.T."/>
            <person name="Chang Q.C."/>
            <person name="Ding S.J."/>
            <person name="Wang X.J."/>
            <person name="Zhu J.G."/>
            <person name="Ruan X.D."/>
            <person name="Zhao L."/>
            <person name="Wei J.T."/>
            <person name="Ye R.Z."/>
            <person name="Que T.C."/>
            <person name="Du C.H."/>
            <person name="Zhou Y.H."/>
            <person name="Cheng J.X."/>
            <person name="Dai P.F."/>
            <person name="Guo W.B."/>
            <person name="Han X.H."/>
            <person name="Huang E.J."/>
            <person name="Li L.F."/>
            <person name="Wei W."/>
            <person name="Gao Y.C."/>
            <person name="Liu J.Z."/>
            <person name="Shao H.Z."/>
            <person name="Wang X."/>
            <person name="Wang C.C."/>
            <person name="Yang T.C."/>
            <person name="Huo Q.B."/>
            <person name="Li W."/>
            <person name="Chen H.Y."/>
            <person name="Chen S.E."/>
            <person name="Zhou L.G."/>
            <person name="Ni X.B."/>
            <person name="Tian J.H."/>
            <person name="Sheng Y."/>
            <person name="Liu T."/>
            <person name="Pan Y.S."/>
            <person name="Xia L.Y."/>
            <person name="Li J."/>
            <person name="Zhao F."/>
            <person name="Cao W.C."/>
        </authorList>
    </citation>
    <scope>NUCLEOTIDE SEQUENCE [LARGE SCALE GENOMIC DNA]</scope>
    <source>
        <strain evidence="1">Iper-2018</strain>
    </source>
</reference>
<dbReference type="EMBL" id="JABSTQ010010222">
    <property type="protein sequence ID" value="KAG0422493.1"/>
    <property type="molecule type" value="Genomic_DNA"/>
</dbReference>
<organism evidence="1 2">
    <name type="scientific">Ixodes persulcatus</name>
    <name type="common">Taiga tick</name>
    <dbReference type="NCBI Taxonomy" id="34615"/>
    <lineage>
        <taxon>Eukaryota</taxon>
        <taxon>Metazoa</taxon>
        <taxon>Ecdysozoa</taxon>
        <taxon>Arthropoda</taxon>
        <taxon>Chelicerata</taxon>
        <taxon>Arachnida</taxon>
        <taxon>Acari</taxon>
        <taxon>Parasitiformes</taxon>
        <taxon>Ixodida</taxon>
        <taxon>Ixodoidea</taxon>
        <taxon>Ixodidae</taxon>
        <taxon>Ixodinae</taxon>
        <taxon>Ixodes</taxon>
    </lineage>
</organism>
<proteinExistence type="predicted"/>
<gene>
    <name evidence="1" type="ORF">HPB47_001689</name>
</gene>
<protein>
    <submittedName>
        <fullName evidence="1">Uncharacterized protein</fullName>
    </submittedName>
</protein>
<sequence>MGRKQASLSLRVSQEAIPPAVILLQEPGKKSVKIKDYVTFEENQYVATLVHKLYSATKREFESQGASSCYLTVIPVKTGDQGVHVVNIYCNPKDHKTDIRRVVSTAVEEAGRDPVVIAGDFNAPHPAWGYRFVTPKGRRLAEVINRERLTLLTDSDQPTRTGSSTTRDTCPDLTIVKNVESAEWRNLQEQLGSDHCILETIIHRRGFKRKLGKTKITDWDKWRKQRSGIPPTIENIEEWTKTISDSIKPFSTEVERTDKDPDVDKHLLHLWEARRALTKRWKRQRHNKVLRKKIAELTAKAEEYAIKLASQNWYGVCDRIRGNLGSAQSWRLLRALIDPGKTKTATTNRLAELVFKIAEPEDRIMDQLATRYLCLDPPVVQPDYEGRENPDLDRPITVEELEYELRNMKKTAAPGPDSITAKLLYNLAEGDLRELVRHFNEVYWEKGITPDAWKTADVRFIPKPKKDLKLENLRPISLTSCLGKAFERVINTRLIKHIDKNQLLPNTQFGFRPHTSTQDVLLWLYKDLLEDPPKGQTRCILALDLKGAFDNVSHESILRGLSQVDCGRKTYNYVQSFLSGRTATLTLGNIKSGKYNLGPRGTPQGAVLSPLLFNLAMRGLPGALQGVPQVEHAIYADDITLWCRSGSDGQIEEGLQRAADIAAEYARSCGLRCAPEKSELLILHNPREKQVEHINILIDGQAVPKPKVVRILGQHIPQGLGNKATIELLETMATQVGGMMRRIRNKRHGIKEKEAVQLVQAFIVSRLTYGTPYLKLNKTEMNKLNAILRKAYKNALGLPEWTATDKLLRLGVHNSMEELHEAQIISQLKRLDATTNGKWLLDRLGMAVPGGTQVPEGEEEIDHDTRQKFKISKLPKNMHPERDEGRRRARTAALAHSWDNREGTLYVDAAGPSLGVAAIAVASAQGKILRVASIRADSAEQAEEAAVALAVSCNPRATVITDSQKACRNYARGVLGRPALRVLKKVQVQDMGVHLIWAPGHMGHTGNEAANAAARAALYRDSYPCPVEPAPDMPYNKYLATLRQVRKEFPAPHKTLSKKEEFIWRRLQTDTVTTPTKLHTWYPERFHSASCPFCGAPWADVHHLAWVCKKIPGLTPLEEPKKEEWEAGLRSEEADKQKLLVGRAGVVIDAIGALD</sequence>
<evidence type="ECO:0000313" key="2">
    <source>
        <dbReference type="Proteomes" id="UP000805193"/>
    </source>
</evidence>
<name>A0AC60PNI7_IXOPE</name>
<accession>A0AC60PNI7</accession>
<evidence type="ECO:0000313" key="1">
    <source>
        <dbReference type="EMBL" id="KAG0422493.1"/>
    </source>
</evidence>